<evidence type="ECO:0000313" key="3">
    <source>
        <dbReference type="EMBL" id="EEQ31709.1"/>
    </source>
</evidence>
<dbReference type="EMBL" id="DS995704">
    <property type="protein sequence ID" value="EEQ31709.1"/>
    <property type="molecule type" value="Genomic_DNA"/>
</dbReference>
<accession>C5FPV4</accession>
<gene>
    <name evidence="3" type="ORF">MCYG_04528</name>
</gene>
<keyword evidence="2" id="KW-1133">Transmembrane helix</keyword>
<keyword evidence="1" id="KW-1015">Disulfide bond</keyword>
<evidence type="ECO:0000313" key="4">
    <source>
        <dbReference type="Proteomes" id="UP000002035"/>
    </source>
</evidence>
<protein>
    <recommendedName>
        <fullName evidence="5">PI-PLC Y-box domain-containing protein</fullName>
    </recommendedName>
</protein>
<dbReference type="PROSITE" id="PS00477">
    <property type="entry name" value="ALPHA_2_MACROGLOBULIN"/>
    <property type="match status" value="1"/>
</dbReference>
<name>C5FPV4_ARTOC</name>
<dbReference type="OMA" id="MNMGYWE"/>
<proteinExistence type="predicted"/>
<evidence type="ECO:0008006" key="5">
    <source>
        <dbReference type="Google" id="ProtNLM"/>
    </source>
</evidence>
<organism evidence="3 4">
    <name type="scientific">Arthroderma otae (strain ATCC MYA-4605 / CBS 113480)</name>
    <name type="common">Microsporum canis</name>
    <dbReference type="NCBI Taxonomy" id="554155"/>
    <lineage>
        <taxon>Eukaryota</taxon>
        <taxon>Fungi</taxon>
        <taxon>Dikarya</taxon>
        <taxon>Ascomycota</taxon>
        <taxon>Pezizomycotina</taxon>
        <taxon>Eurotiomycetes</taxon>
        <taxon>Eurotiomycetidae</taxon>
        <taxon>Onygenales</taxon>
        <taxon>Arthrodermataceae</taxon>
        <taxon>Microsporum</taxon>
    </lineage>
</organism>
<dbReference type="Gene3D" id="3.40.50.150">
    <property type="entry name" value="Vaccinia Virus protein VP39"/>
    <property type="match status" value="1"/>
</dbReference>
<dbReference type="HOGENOM" id="CLU_039068_3_0_1"/>
<dbReference type="InterPro" id="IPR019742">
    <property type="entry name" value="MacrogloblnA2_CS"/>
</dbReference>
<feature type="transmembrane region" description="Helical" evidence="2">
    <location>
        <begin position="6"/>
        <end position="31"/>
    </location>
</feature>
<dbReference type="AlphaFoldDB" id="C5FPV4"/>
<dbReference type="Proteomes" id="UP000002035">
    <property type="component" value="Unassembled WGS sequence"/>
</dbReference>
<sequence length="407" mass="45909">MAQATHSLSFLLPICIIVAYALGIISSLWLFPWIKRTAVYLITRNSSSSNNIKRQYITPDESLYGLDHAGLNMQLPPSTMWMNMGYWKDITSAQLPEACEALLDRILESAGLDIRSKDRDNTVQRSTGVHPTRRRRVLLDLGFGCGEQTMHLMMNPTRPSPLFDEYIGVTLDKVQYEFAQRRLQQNIIQQKQQEASNGGLYEAKGNIALFCADAARPSTWSEELKQEVYNAFIREEDNVERYVLGLDTLYHFHPSRQEIFKYAHSTLRANMLAFDLFLAPPNPSGLKQALNTLFLRLLTPALGAPFNNFVSPAAYRAQLEGAGYLAENIMVDDITDGVFAGLAGFLEKRHQEMTGMGLGGYTKWQVAGWLFRWLSGGGILRAGIIVAQRTRENKLAVDAKYERNMRA</sequence>
<dbReference type="STRING" id="554155.C5FPV4"/>
<dbReference type="GeneID" id="9229906"/>
<keyword evidence="4" id="KW-1185">Reference proteome</keyword>
<dbReference type="OrthoDB" id="4169890at2759"/>
<dbReference type="InterPro" id="IPR029063">
    <property type="entry name" value="SAM-dependent_MTases_sf"/>
</dbReference>
<keyword evidence="2" id="KW-0472">Membrane</keyword>
<dbReference type="eggNOG" id="ENOG502S94E">
    <property type="taxonomic scope" value="Eukaryota"/>
</dbReference>
<evidence type="ECO:0000256" key="2">
    <source>
        <dbReference type="SAM" id="Phobius"/>
    </source>
</evidence>
<dbReference type="RefSeq" id="XP_002846791.1">
    <property type="nucleotide sequence ID" value="XM_002846745.1"/>
</dbReference>
<dbReference type="SUPFAM" id="SSF53335">
    <property type="entry name" value="S-adenosyl-L-methionine-dependent methyltransferases"/>
    <property type="match status" value="1"/>
</dbReference>
<dbReference type="VEuPathDB" id="FungiDB:MCYG_04528"/>
<evidence type="ECO:0000256" key="1">
    <source>
        <dbReference type="ARBA" id="ARBA00023157"/>
    </source>
</evidence>
<reference evidence="4" key="1">
    <citation type="journal article" date="2012" name="MBio">
        <title>Comparative genome analysis of Trichophyton rubrum and related dermatophytes reveals candidate genes involved in infection.</title>
        <authorList>
            <person name="Martinez D.A."/>
            <person name="Oliver B.G."/>
            <person name="Graeser Y."/>
            <person name="Goldberg J.M."/>
            <person name="Li W."/>
            <person name="Martinez-Rossi N.M."/>
            <person name="Monod M."/>
            <person name="Shelest E."/>
            <person name="Barton R.C."/>
            <person name="Birch E."/>
            <person name="Brakhage A.A."/>
            <person name="Chen Z."/>
            <person name="Gurr S.J."/>
            <person name="Heiman D."/>
            <person name="Heitman J."/>
            <person name="Kosti I."/>
            <person name="Rossi A."/>
            <person name="Saif S."/>
            <person name="Samalova M."/>
            <person name="Saunders C.W."/>
            <person name="Shea T."/>
            <person name="Summerbell R.C."/>
            <person name="Xu J."/>
            <person name="Young S."/>
            <person name="Zeng Q."/>
            <person name="Birren B.W."/>
            <person name="Cuomo C.A."/>
            <person name="White T.C."/>
        </authorList>
    </citation>
    <scope>NUCLEOTIDE SEQUENCE [LARGE SCALE GENOMIC DNA]</scope>
    <source>
        <strain evidence="4">ATCC MYA-4605 / CBS 113480</strain>
    </source>
</reference>
<keyword evidence="2" id="KW-0812">Transmembrane</keyword>